<dbReference type="GO" id="GO:0000155">
    <property type="term" value="F:phosphorelay sensor kinase activity"/>
    <property type="evidence" value="ECO:0007669"/>
    <property type="project" value="InterPro"/>
</dbReference>
<dbReference type="GO" id="GO:0046983">
    <property type="term" value="F:protein dimerization activity"/>
    <property type="evidence" value="ECO:0007669"/>
    <property type="project" value="InterPro"/>
</dbReference>
<dbReference type="AlphaFoldDB" id="K9VJA0"/>
<dbReference type="EMBL" id="CP003614">
    <property type="protein sequence ID" value="AFZ07584.1"/>
    <property type="molecule type" value="Genomic_DNA"/>
</dbReference>
<evidence type="ECO:0000256" key="2">
    <source>
        <dbReference type="ARBA" id="ARBA00012438"/>
    </source>
</evidence>
<dbReference type="InterPro" id="IPR011712">
    <property type="entry name" value="Sig_transdc_His_kin_sub3_dim/P"/>
</dbReference>
<dbReference type="SMART" id="SM00448">
    <property type="entry name" value="REC"/>
    <property type="match status" value="1"/>
</dbReference>
<evidence type="ECO:0000259" key="11">
    <source>
        <dbReference type="PROSITE" id="PS50110"/>
    </source>
</evidence>
<dbReference type="PROSITE" id="PS50110">
    <property type="entry name" value="RESPONSE_REGULATORY"/>
    <property type="match status" value="1"/>
</dbReference>
<dbReference type="HOGENOM" id="CLU_000445_114_72_3"/>
<name>K9VJA0_9CYAN</name>
<dbReference type="eggNOG" id="COG4585">
    <property type="taxonomic scope" value="Bacteria"/>
</dbReference>
<evidence type="ECO:0000256" key="5">
    <source>
        <dbReference type="ARBA" id="ARBA00022741"/>
    </source>
</evidence>
<dbReference type="PATRIC" id="fig|179408.3.peg.3923"/>
<evidence type="ECO:0000259" key="10">
    <source>
        <dbReference type="PROSITE" id="PS50109"/>
    </source>
</evidence>
<reference evidence="12 13" key="1">
    <citation type="submission" date="2012-05" db="EMBL/GenBank/DDBJ databases">
        <title>Finished chromosome of genome of Oscillatoria sp. PCC 7112.</title>
        <authorList>
            <consortium name="US DOE Joint Genome Institute"/>
            <person name="Gugger M."/>
            <person name="Coursin T."/>
            <person name="Rippka R."/>
            <person name="Tandeau De Marsac N."/>
            <person name="Huntemann M."/>
            <person name="Wei C.-L."/>
            <person name="Han J."/>
            <person name="Detter J.C."/>
            <person name="Han C."/>
            <person name="Tapia R."/>
            <person name="Davenport K."/>
            <person name="Daligault H."/>
            <person name="Erkkila T."/>
            <person name="Gu W."/>
            <person name="Munk A.C.C."/>
            <person name="Teshima H."/>
            <person name="Xu Y."/>
            <person name="Chain P."/>
            <person name="Chen A."/>
            <person name="Krypides N."/>
            <person name="Mavromatis K."/>
            <person name="Markowitz V."/>
            <person name="Szeto E."/>
            <person name="Ivanova N."/>
            <person name="Mikhailova N."/>
            <person name="Ovchinnikova G."/>
            <person name="Pagani I."/>
            <person name="Pati A."/>
            <person name="Goodwin L."/>
            <person name="Peters L."/>
            <person name="Pitluck S."/>
            <person name="Woyke T."/>
            <person name="Kerfeld C."/>
        </authorList>
    </citation>
    <scope>NUCLEOTIDE SEQUENCE [LARGE SCALE GENOMIC DNA]</scope>
    <source>
        <strain evidence="12 13">PCC 7112</strain>
    </source>
</reference>
<dbReference type="Pfam" id="PF02518">
    <property type="entry name" value="HATPase_c"/>
    <property type="match status" value="1"/>
</dbReference>
<dbReference type="OrthoDB" id="447151at2"/>
<protein>
    <recommendedName>
        <fullName evidence="2">histidine kinase</fullName>
        <ecNumber evidence="2">2.7.13.3</ecNumber>
    </recommendedName>
</protein>
<dbReference type="Gene3D" id="1.20.5.1930">
    <property type="match status" value="1"/>
</dbReference>
<feature type="domain" description="Response regulatory" evidence="11">
    <location>
        <begin position="10"/>
        <end position="126"/>
    </location>
</feature>
<dbReference type="Pfam" id="PF07730">
    <property type="entry name" value="HisKA_3"/>
    <property type="match status" value="1"/>
</dbReference>
<dbReference type="SUPFAM" id="SSF55874">
    <property type="entry name" value="ATPase domain of HSP90 chaperone/DNA topoisomerase II/histidine kinase"/>
    <property type="match status" value="1"/>
</dbReference>
<evidence type="ECO:0000256" key="8">
    <source>
        <dbReference type="ARBA" id="ARBA00023012"/>
    </source>
</evidence>
<feature type="modified residue" description="4-aspartylphosphate" evidence="9">
    <location>
        <position position="59"/>
    </location>
</feature>
<dbReference type="InterPro" id="IPR050482">
    <property type="entry name" value="Sensor_HK_TwoCompSys"/>
</dbReference>
<dbReference type="KEGG" id="oni:Osc7112_3199"/>
<dbReference type="PROSITE" id="PS50109">
    <property type="entry name" value="HIS_KIN"/>
    <property type="match status" value="1"/>
</dbReference>
<keyword evidence="5" id="KW-0547">Nucleotide-binding</keyword>
<dbReference type="InterPro" id="IPR005467">
    <property type="entry name" value="His_kinase_dom"/>
</dbReference>
<dbReference type="Gene3D" id="3.40.50.2300">
    <property type="match status" value="1"/>
</dbReference>
<dbReference type="InterPro" id="IPR011006">
    <property type="entry name" value="CheY-like_superfamily"/>
</dbReference>
<organism evidence="12 13">
    <name type="scientific">Phormidium nigroviride PCC 7112</name>
    <dbReference type="NCBI Taxonomy" id="179408"/>
    <lineage>
        <taxon>Bacteria</taxon>
        <taxon>Bacillati</taxon>
        <taxon>Cyanobacteriota</taxon>
        <taxon>Cyanophyceae</taxon>
        <taxon>Oscillatoriophycideae</taxon>
        <taxon>Oscillatoriales</taxon>
        <taxon>Oscillatoriaceae</taxon>
        <taxon>Phormidium</taxon>
    </lineage>
</organism>
<gene>
    <name evidence="12" type="ORF">Osc7112_3199</name>
</gene>
<dbReference type="InterPro" id="IPR003594">
    <property type="entry name" value="HATPase_dom"/>
</dbReference>
<accession>K9VJA0</accession>
<dbReference type="SMART" id="SM00387">
    <property type="entry name" value="HATPase_c"/>
    <property type="match status" value="1"/>
</dbReference>
<dbReference type="GO" id="GO:0005524">
    <property type="term" value="F:ATP binding"/>
    <property type="evidence" value="ECO:0007669"/>
    <property type="project" value="UniProtKB-KW"/>
</dbReference>
<evidence type="ECO:0000313" key="13">
    <source>
        <dbReference type="Proteomes" id="UP000010478"/>
    </source>
</evidence>
<dbReference type="Proteomes" id="UP000010478">
    <property type="component" value="Chromosome"/>
</dbReference>
<dbReference type="Pfam" id="PF00072">
    <property type="entry name" value="Response_reg"/>
    <property type="match status" value="1"/>
</dbReference>
<dbReference type="GO" id="GO:0016020">
    <property type="term" value="C:membrane"/>
    <property type="evidence" value="ECO:0007669"/>
    <property type="project" value="InterPro"/>
</dbReference>
<dbReference type="STRING" id="179408.Osc7112_3199"/>
<dbReference type="RefSeq" id="WP_015176855.1">
    <property type="nucleotide sequence ID" value="NC_019729.1"/>
</dbReference>
<dbReference type="PANTHER" id="PTHR24421">
    <property type="entry name" value="NITRATE/NITRITE SENSOR PROTEIN NARX-RELATED"/>
    <property type="match status" value="1"/>
</dbReference>
<dbReference type="CDD" id="cd16917">
    <property type="entry name" value="HATPase_UhpB-NarQ-NarX-like"/>
    <property type="match status" value="1"/>
</dbReference>
<evidence type="ECO:0000256" key="3">
    <source>
        <dbReference type="ARBA" id="ARBA00022553"/>
    </source>
</evidence>
<evidence type="ECO:0000313" key="12">
    <source>
        <dbReference type="EMBL" id="AFZ07584.1"/>
    </source>
</evidence>
<evidence type="ECO:0000256" key="4">
    <source>
        <dbReference type="ARBA" id="ARBA00022679"/>
    </source>
</evidence>
<keyword evidence="6 12" id="KW-0418">Kinase</keyword>
<dbReference type="CDD" id="cd19920">
    <property type="entry name" value="REC_PA4781-like"/>
    <property type="match status" value="1"/>
</dbReference>
<dbReference type="PANTHER" id="PTHR24421:SF10">
    <property type="entry name" value="NITRATE_NITRITE SENSOR PROTEIN NARQ"/>
    <property type="match status" value="1"/>
</dbReference>
<evidence type="ECO:0000256" key="9">
    <source>
        <dbReference type="PROSITE-ProRule" id="PRU00169"/>
    </source>
</evidence>
<keyword evidence="4" id="KW-0808">Transferase</keyword>
<feature type="domain" description="Histidine kinase" evidence="10">
    <location>
        <begin position="252"/>
        <end position="339"/>
    </location>
</feature>
<dbReference type="InterPro" id="IPR036890">
    <property type="entry name" value="HATPase_C_sf"/>
</dbReference>
<evidence type="ECO:0000256" key="7">
    <source>
        <dbReference type="ARBA" id="ARBA00022840"/>
    </source>
</evidence>
<dbReference type="EC" id="2.7.13.3" evidence="2"/>
<dbReference type="eggNOG" id="COG3706">
    <property type="taxonomic scope" value="Bacteria"/>
</dbReference>
<keyword evidence="13" id="KW-1185">Reference proteome</keyword>
<dbReference type="InterPro" id="IPR001789">
    <property type="entry name" value="Sig_transdc_resp-reg_receiver"/>
</dbReference>
<evidence type="ECO:0000256" key="6">
    <source>
        <dbReference type="ARBA" id="ARBA00022777"/>
    </source>
</evidence>
<sequence length="341" mass="37546">MNAPQPPSADILIVDDTIENLHLLSEMLAQQGYEVRIVKSGAMALRGVQAQPPDLILLDIMMPQMDGYEVCQHLKANPQTDNIPVIFISALNEVFDKVKAFAVGGADYITKPFQIEEVCARVAHQLTIRRLQMQVEDLAIEQERNRIARDIHDSLGHSLVALNLHMETALAMWNEHPDRAYPFLVKAKQLGSEALQAVRQSVSAMRDDPLQGKGLAEAIAHLIQAFHQTTSVQPNCQIHLDRSVSHAVNIALYRIVQEGLTNICKYAAATAVQLQIESNAAGIFLKLQDNGKGFQMGESRSGFGLQGMQERVAALGGSLEIASELDRGCCINAYFPVMGNW</sequence>
<keyword evidence="8" id="KW-0902">Two-component regulatory system</keyword>
<dbReference type="Gene3D" id="3.30.565.10">
    <property type="entry name" value="Histidine kinase-like ATPase, C-terminal domain"/>
    <property type="match status" value="1"/>
</dbReference>
<evidence type="ECO:0000256" key="1">
    <source>
        <dbReference type="ARBA" id="ARBA00000085"/>
    </source>
</evidence>
<comment type="catalytic activity">
    <reaction evidence="1">
        <text>ATP + protein L-histidine = ADP + protein N-phospho-L-histidine.</text>
        <dbReference type="EC" id="2.7.13.3"/>
    </reaction>
</comment>
<keyword evidence="7" id="KW-0067">ATP-binding</keyword>
<dbReference type="SUPFAM" id="SSF52172">
    <property type="entry name" value="CheY-like"/>
    <property type="match status" value="1"/>
</dbReference>
<keyword evidence="3 9" id="KW-0597">Phosphoprotein</keyword>
<proteinExistence type="predicted"/>